<dbReference type="EMBL" id="JBHUHD010000005">
    <property type="protein sequence ID" value="MFD2143834.1"/>
    <property type="molecule type" value="Genomic_DNA"/>
</dbReference>
<dbReference type="Proteomes" id="UP001597299">
    <property type="component" value="Unassembled WGS sequence"/>
</dbReference>
<comment type="caution">
    <text evidence="2">The sequence shown here is derived from an EMBL/GenBank/DDBJ whole genome shotgun (WGS) entry which is preliminary data.</text>
</comment>
<accession>A0ABW4Z5J3</accession>
<feature type="compositionally biased region" description="Polar residues" evidence="1">
    <location>
        <begin position="1"/>
        <end position="19"/>
    </location>
</feature>
<evidence type="ECO:0000313" key="2">
    <source>
        <dbReference type="EMBL" id="MFD2143834.1"/>
    </source>
</evidence>
<proteinExistence type="predicted"/>
<evidence type="ECO:0000256" key="1">
    <source>
        <dbReference type="SAM" id="MobiDB-lite"/>
    </source>
</evidence>
<feature type="region of interest" description="Disordered" evidence="1">
    <location>
        <begin position="1"/>
        <end position="23"/>
    </location>
</feature>
<keyword evidence="3" id="KW-1185">Reference proteome</keyword>
<protein>
    <submittedName>
        <fullName evidence="2">Uncharacterized protein</fullName>
    </submittedName>
</protein>
<organism evidence="2 3">
    <name type="scientific">Ancylobacter oerskovii</name>
    <dbReference type="NCBI Taxonomy" id="459519"/>
    <lineage>
        <taxon>Bacteria</taxon>
        <taxon>Pseudomonadati</taxon>
        <taxon>Pseudomonadota</taxon>
        <taxon>Alphaproteobacteria</taxon>
        <taxon>Hyphomicrobiales</taxon>
        <taxon>Xanthobacteraceae</taxon>
        <taxon>Ancylobacter</taxon>
    </lineage>
</organism>
<dbReference type="RefSeq" id="WP_213355321.1">
    <property type="nucleotide sequence ID" value="NZ_JAHBGB010000043.1"/>
</dbReference>
<evidence type="ECO:0000313" key="3">
    <source>
        <dbReference type="Proteomes" id="UP001597299"/>
    </source>
</evidence>
<reference evidence="3" key="1">
    <citation type="journal article" date="2019" name="Int. J. Syst. Evol. Microbiol.">
        <title>The Global Catalogue of Microorganisms (GCM) 10K type strain sequencing project: providing services to taxonomists for standard genome sequencing and annotation.</title>
        <authorList>
            <consortium name="The Broad Institute Genomics Platform"/>
            <consortium name="The Broad Institute Genome Sequencing Center for Infectious Disease"/>
            <person name="Wu L."/>
            <person name="Ma J."/>
        </authorList>
    </citation>
    <scope>NUCLEOTIDE SEQUENCE [LARGE SCALE GENOMIC DNA]</scope>
    <source>
        <strain evidence="3">CCM 7435</strain>
    </source>
</reference>
<gene>
    <name evidence="2" type="ORF">ACFSNC_26155</name>
</gene>
<name>A0ABW4Z5J3_9HYPH</name>
<sequence length="76" mass="8494">MAKSNNAPKNNTADQSKQQPLGVFVVDERQDRKFWTRVGAAWPHKDGEGFNVDITPGISVSGRLVIREKKQDDAQD</sequence>